<reference evidence="2 3" key="1">
    <citation type="submission" date="2020-03" db="EMBL/GenBank/DDBJ databases">
        <title>Whole genome shotgun sequence of Phytohabitans suffuscus NBRC 105367.</title>
        <authorList>
            <person name="Komaki H."/>
            <person name="Tamura T."/>
        </authorList>
    </citation>
    <scope>NUCLEOTIDE SEQUENCE [LARGE SCALE GENOMIC DNA]</scope>
    <source>
        <strain evidence="2 3">NBRC 105367</strain>
    </source>
</reference>
<proteinExistence type="predicted"/>
<gene>
    <name evidence="2" type="ORF">Psuf_035670</name>
</gene>
<feature type="region of interest" description="Disordered" evidence="1">
    <location>
        <begin position="93"/>
        <end position="112"/>
    </location>
</feature>
<reference evidence="2 3" key="2">
    <citation type="submission" date="2020-03" db="EMBL/GenBank/DDBJ databases">
        <authorList>
            <person name="Ichikawa N."/>
            <person name="Kimura A."/>
            <person name="Kitahashi Y."/>
            <person name="Uohara A."/>
        </authorList>
    </citation>
    <scope>NUCLEOTIDE SEQUENCE [LARGE SCALE GENOMIC DNA]</scope>
    <source>
        <strain evidence="2 3">NBRC 105367</strain>
    </source>
</reference>
<dbReference type="AlphaFoldDB" id="A0A6F8YJE2"/>
<dbReference type="EMBL" id="AP022871">
    <property type="protein sequence ID" value="BCB86254.1"/>
    <property type="molecule type" value="Genomic_DNA"/>
</dbReference>
<evidence type="ECO:0000256" key="1">
    <source>
        <dbReference type="SAM" id="MobiDB-lite"/>
    </source>
</evidence>
<accession>A0A6F8YJE2</accession>
<protein>
    <submittedName>
        <fullName evidence="2">Uncharacterized protein</fullName>
    </submittedName>
</protein>
<organism evidence="2 3">
    <name type="scientific">Phytohabitans suffuscus</name>
    <dbReference type="NCBI Taxonomy" id="624315"/>
    <lineage>
        <taxon>Bacteria</taxon>
        <taxon>Bacillati</taxon>
        <taxon>Actinomycetota</taxon>
        <taxon>Actinomycetes</taxon>
        <taxon>Micromonosporales</taxon>
        <taxon>Micromonosporaceae</taxon>
    </lineage>
</organism>
<evidence type="ECO:0000313" key="2">
    <source>
        <dbReference type="EMBL" id="BCB86254.1"/>
    </source>
</evidence>
<evidence type="ECO:0000313" key="3">
    <source>
        <dbReference type="Proteomes" id="UP000503011"/>
    </source>
</evidence>
<sequence>MAWARSSQRLAVRPVRAIRRAGAARSALAIQRARVVWPVRHVQAGRWSEATRSALASLRVGAAGQGCPSHPALRKQAIPRAEAARSVLASRRAWAAGQQDRANPPAPPEACL</sequence>
<name>A0A6F8YJE2_9ACTN</name>
<dbReference type="KEGG" id="psuu:Psuf_035670"/>
<dbReference type="Proteomes" id="UP000503011">
    <property type="component" value="Chromosome"/>
</dbReference>
<keyword evidence="3" id="KW-1185">Reference proteome</keyword>